<evidence type="ECO:0000313" key="3">
    <source>
        <dbReference type="Proteomes" id="UP000503447"/>
    </source>
</evidence>
<protein>
    <submittedName>
        <fullName evidence="2">Uncharacterized protein</fullName>
    </submittedName>
</protein>
<sequence length="134" mass="14394">MRIVSLALVVIGFSTGMIRAEEQDAAVGTWELEGNAGGTDLKFTLKVTKDAKGYKATMTSGDTVFTVKDFQAKDGTVKFKTEGKYNDTDVTGSWAGKVKGDGIKGSVDYEFGGSTGSFDFEGKRAKDKKDKPKE</sequence>
<proteinExistence type="predicted"/>
<evidence type="ECO:0000313" key="2">
    <source>
        <dbReference type="EMBL" id="QJX00190.1"/>
    </source>
</evidence>
<feature type="region of interest" description="Disordered" evidence="1">
    <location>
        <begin position="110"/>
        <end position="134"/>
    </location>
</feature>
<dbReference type="AlphaFoldDB" id="A0A6M5Z1G3"/>
<dbReference type="Proteomes" id="UP000503447">
    <property type="component" value="Chromosome"/>
</dbReference>
<dbReference type="KEGG" id="ftj:FTUN_7814"/>
<gene>
    <name evidence="2" type="ORF">FTUN_7814</name>
</gene>
<name>A0A6M5Z1G3_9BACT</name>
<accession>A0A6M5Z1G3</accession>
<organism evidence="2 3">
    <name type="scientific">Frigoriglobus tundricola</name>
    <dbReference type="NCBI Taxonomy" id="2774151"/>
    <lineage>
        <taxon>Bacteria</taxon>
        <taxon>Pseudomonadati</taxon>
        <taxon>Planctomycetota</taxon>
        <taxon>Planctomycetia</taxon>
        <taxon>Gemmatales</taxon>
        <taxon>Gemmataceae</taxon>
        <taxon>Frigoriglobus</taxon>
    </lineage>
</organism>
<dbReference type="RefSeq" id="WP_171474997.1">
    <property type="nucleotide sequence ID" value="NZ_CP053452.2"/>
</dbReference>
<dbReference type="EMBL" id="CP053452">
    <property type="protein sequence ID" value="QJX00190.1"/>
    <property type="molecule type" value="Genomic_DNA"/>
</dbReference>
<feature type="compositionally biased region" description="Basic and acidic residues" evidence="1">
    <location>
        <begin position="120"/>
        <end position="134"/>
    </location>
</feature>
<reference evidence="3" key="1">
    <citation type="submission" date="2020-05" db="EMBL/GenBank/DDBJ databases">
        <title>Frigoriglobus tundricola gen. nov., sp. nov., a psychrotolerant cellulolytic planctomycete of the family Gemmataceae with two divergent copies of 16S rRNA gene.</title>
        <authorList>
            <person name="Kulichevskaya I.S."/>
            <person name="Ivanova A.A."/>
            <person name="Naumoff D.G."/>
            <person name="Beletsky A.V."/>
            <person name="Rijpstra W.I.C."/>
            <person name="Sinninghe Damste J.S."/>
            <person name="Mardanov A.V."/>
            <person name="Ravin N.V."/>
            <person name="Dedysh S.N."/>
        </authorList>
    </citation>
    <scope>NUCLEOTIDE SEQUENCE [LARGE SCALE GENOMIC DNA]</scope>
    <source>
        <strain evidence="3">PL17</strain>
    </source>
</reference>
<evidence type="ECO:0000256" key="1">
    <source>
        <dbReference type="SAM" id="MobiDB-lite"/>
    </source>
</evidence>
<keyword evidence="3" id="KW-1185">Reference proteome</keyword>